<evidence type="ECO:0000313" key="2">
    <source>
        <dbReference type="Proteomes" id="UP001519332"/>
    </source>
</evidence>
<evidence type="ECO:0008006" key="3">
    <source>
        <dbReference type="Google" id="ProtNLM"/>
    </source>
</evidence>
<dbReference type="Proteomes" id="UP001519332">
    <property type="component" value="Unassembled WGS sequence"/>
</dbReference>
<keyword evidence="2" id="KW-1185">Reference proteome</keyword>
<accession>A0ABS4TG15</accession>
<comment type="caution">
    <text evidence="1">The sequence shown here is derived from an EMBL/GenBank/DDBJ whole genome shotgun (WGS) entry which is preliminary data.</text>
</comment>
<proteinExistence type="predicted"/>
<protein>
    <recommendedName>
        <fullName evidence="3">HNH endonuclease</fullName>
    </recommendedName>
</protein>
<gene>
    <name evidence="1" type="ORF">JOF56_003756</name>
</gene>
<reference evidence="1 2" key="1">
    <citation type="submission" date="2021-03" db="EMBL/GenBank/DDBJ databases">
        <title>Sequencing the genomes of 1000 actinobacteria strains.</title>
        <authorList>
            <person name="Klenk H.-P."/>
        </authorList>
    </citation>
    <scope>NUCLEOTIDE SEQUENCE [LARGE SCALE GENOMIC DNA]</scope>
    <source>
        <strain evidence="1 2">DSM 46670</strain>
    </source>
</reference>
<sequence>MRTPPNTLRALQRAGYKCQTRTSEGYQCNAPAGHVDRSTGLVVCQGHKGGTASI</sequence>
<dbReference type="EMBL" id="JAGINW010000001">
    <property type="protein sequence ID" value="MBP2323371.1"/>
    <property type="molecule type" value="Genomic_DNA"/>
</dbReference>
<name>A0ABS4TG15_9PSEU</name>
<evidence type="ECO:0000313" key="1">
    <source>
        <dbReference type="EMBL" id="MBP2323371.1"/>
    </source>
</evidence>
<organism evidence="1 2">
    <name type="scientific">Kibdelosporangium banguiense</name>
    <dbReference type="NCBI Taxonomy" id="1365924"/>
    <lineage>
        <taxon>Bacteria</taxon>
        <taxon>Bacillati</taxon>
        <taxon>Actinomycetota</taxon>
        <taxon>Actinomycetes</taxon>
        <taxon>Pseudonocardiales</taxon>
        <taxon>Pseudonocardiaceae</taxon>
        <taxon>Kibdelosporangium</taxon>
    </lineage>
</organism>